<evidence type="ECO:0000256" key="3">
    <source>
        <dbReference type="ARBA" id="ARBA00022722"/>
    </source>
</evidence>
<dbReference type="SUPFAM" id="SSF56672">
    <property type="entry name" value="DNA/RNA polymerases"/>
    <property type="match status" value="1"/>
</dbReference>
<dbReference type="Gene3D" id="3.30.420.10">
    <property type="entry name" value="Ribonuclease H-like superfamily/Ribonuclease H"/>
    <property type="match status" value="1"/>
</dbReference>
<dbReference type="Pfam" id="PF24626">
    <property type="entry name" value="SH3_Tf2-1"/>
    <property type="match status" value="1"/>
</dbReference>
<evidence type="ECO:0000256" key="1">
    <source>
        <dbReference type="ARBA" id="ARBA00022679"/>
    </source>
</evidence>
<dbReference type="GO" id="GO:0003964">
    <property type="term" value="F:RNA-directed DNA polymerase activity"/>
    <property type="evidence" value="ECO:0007669"/>
    <property type="project" value="UniProtKB-KW"/>
</dbReference>
<dbReference type="InterPro" id="IPR012337">
    <property type="entry name" value="RNaseH-like_sf"/>
</dbReference>
<sequence>SKVGIGAVLSQNSRPIAFFNEKLTGAKVRYSTYDVEFYAVVQAVKHWRHYLFYKEFISYTIHEALKHLHNQDKVLARHASWVAYLEHFTFVVKHKSRVTNHVADALSRRRSILSRMTVERCKVCQVSKGTATNAGLYMPLLIPSQPWVDISMDFVLGLPRTQRGNDSIYVVVDKFSKMAHFIPCKKTIDVVRVAQLYFREVYRLLLLTEGEGTWSLKLAILFGAVLTNDRFSDDDYHKLAARKIGHVEVVEKINSNAYRLKLPSHIRIADVFNVKYLIPYTARTMTIRGQILSIQGRMMRQKTWQVSTWKKLGSDDPILKKMASGAKLTALL</sequence>
<dbReference type="STRING" id="22663.A0A2I0L8A6"/>
<gene>
    <name evidence="9" type="ORF">CRG98_002719</name>
</gene>
<dbReference type="PANTHER" id="PTHR35046:SF18">
    <property type="entry name" value="RNA-DIRECTED DNA POLYMERASE"/>
    <property type="match status" value="1"/>
</dbReference>
<dbReference type="InterPro" id="IPR043502">
    <property type="entry name" value="DNA/RNA_pol_sf"/>
</dbReference>
<evidence type="ECO:0000259" key="7">
    <source>
        <dbReference type="Pfam" id="PF17917"/>
    </source>
</evidence>
<dbReference type="GO" id="GO:0004519">
    <property type="term" value="F:endonuclease activity"/>
    <property type="evidence" value="ECO:0007669"/>
    <property type="project" value="UniProtKB-KW"/>
</dbReference>
<name>A0A2I0L8A6_PUNGR</name>
<keyword evidence="4" id="KW-0255">Endonuclease</keyword>
<proteinExistence type="predicted"/>
<keyword evidence="10" id="KW-1185">Reference proteome</keyword>
<feature type="non-terminal residue" evidence="9">
    <location>
        <position position="1"/>
    </location>
</feature>
<evidence type="ECO:0000259" key="8">
    <source>
        <dbReference type="Pfam" id="PF24626"/>
    </source>
</evidence>
<comment type="caution">
    <text evidence="9">The sequence shown here is derived from an EMBL/GenBank/DDBJ whole genome shotgun (WGS) entry which is preliminary data.</text>
</comment>
<dbReference type="PANTHER" id="PTHR35046">
    <property type="entry name" value="ZINC KNUCKLE (CCHC-TYPE) FAMILY PROTEIN"/>
    <property type="match status" value="1"/>
</dbReference>
<keyword evidence="5" id="KW-0378">Hydrolase</keyword>
<dbReference type="GO" id="GO:0016787">
    <property type="term" value="F:hydrolase activity"/>
    <property type="evidence" value="ECO:0007669"/>
    <property type="project" value="UniProtKB-KW"/>
</dbReference>
<evidence type="ECO:0000256" key="4">
    <source>
        <dbReference type="ARBA" id="ARBA00022759"/>
    </source>
</evidence>
<reference evidence="9 10" key="1">
    <citation type="submission" date="2017-11" db="EMBL/GenBank/DDBJ databases">
        <title>De-novo sequencing of pomegranate (Punica granatum L.) genome.</title>
        <authorList>
            <person name="Akparov Z."/>
            <person name="Amiraslanov A."/>
            <person name="Hajiyeva S."/>
            <person name="Abbasov M."/>
            <person name="Kaur K."/>
            <person name="Hamwieh A."/>
            <person name="Solovyev V."/>
            <person name="Salamov A."/>
            <person name="Braich B."/>
            <person name="Kosarev P."/>
            <person name="Mahmoud A."/>
            <person name="Hajiyev E."/>
            <person name="Babayeva S."/>
            <person name="Izzatullayeva V."/>
            <person name="Mammadov A."/>
            <person name="Mammadov A."/>
            <person name="Sharifova S."/>
            <person name="Ojaghi J."/>
            <person name="Eynullazada K."/>
            <person name="Bayramov B."/>
            <person name="Abdulazimova A."/>
            <person name="Shahmuradov I."/>
        </authorList>
    </citation>
    <scope>NUCLEOTIDE SEQUENCE [LARGE SCALE GENOMIC DNA]</scope>
    <source>
        <strain evidence="10">cv. AG2017</strain>
        <tissue evidence="9">Leaf</tissue>
    </source>
</reference>
<dbReference type="EMBL" id="PGOL01000107">
    <property type="protein sequence ID" value="PKI76932.1"/>
    <property type="molecule type" value="Genomic_DNA"/>
</dbReference>
<evidence type="ECO:0000313" key="10">
    <source>
        <dbReference type="Proteomes" id="UP000233551"/>
    </source>
</evidence>
<dbReference type="Pfam" id="PF17917">
    <property type="entry name" value="RT_RNaseH"/>
    <property type="match status" value="1"/>
</dbReference>
<keyword evidence="2" id="KW-0548">Nucleotidyltransferase</keyword>
<dbReference type="Proteomes" id="UP000233551">
    <property type="component" value="Unassembled WGS sequence"/>
</dbReference>
<organism evidence="9 10">
    <name type="scientific">Punica granatum</name>
    <name type="common">Pomegranate</name>
    <dbReference type="NCBI Taxonomy" id="22663"/>
    <lineage>
        <taxon>Eukaryota</taxon>
        <taxon>Viridiplantae</taxon>
        <taxon>Streptophyta</taxon>
        <taxon>Embryophyta</taxon>
        <taxon>Tracheophyta</taxon>
        <taxon>Spermatophyta</taxon>
        <taxon>Magnoliopsida</taxon>
        <taxon>eudicotyledons</taxon>
        <taxon>Gunneridae</taxon>
        <taxon>Pentapetalae</taxon>
        <taxon>rosids</taxon>
        <taxon>malvids</taxon>
        <taxon>Myrtales</taxon>
        <taxon>Lythraceae</taxon>
        <taxon>Punica</taxon>
    </lineage>
</organism>
<protein>
    <submittedName>
        <fullName evidence="9">Uncharacterized protein</fullName>
    </submittedName>
</protein>
<evidence type="ECO:0000256" key="6">
    <source>
        <dbReference type="ARBA" id="ARBA00022918"/>
    </source>
</evidence>
<accession>A0A2I0L8A6</accession>
<dbReference type="SUPFAM" id="SSF53098">
    <property type="entry name" value="Ribonuclease H-like"/>
    <property type="match status" value="1"/>
</dbReference>
<dbReference type="InterPro" id="IPR041373">
    <property type="entry name" value="RT_RNaseH"/>
</dbReference>
<dbReference type="InterPro" id="IPR056924">
    <property type="entry name" value="SH3_Tf2-1"/>
</dbReference>
<keyword evidence="6" id="KW-0695">RNA-directed DNA polymerase</keyword>
<dbReference type="InterPro" id="IPR036397">
    <property type="entry name" value="RNaseH_sf"/>
</dbReference>
<keyword evidence="1" id="KW-0808">Transferase</keyword>
<keyword evidence="3" id="KW-0540">Nuclease</keyword>
<feature type="domain" description="Tf2-1-like SH3-like" evidence="8">
    <location>
        <begin position="228"/>
        <end position="280"/>
    </location>
</feature>
<dbReference type="CDD" id="cd09274">
    <property type="entry name" value="RNase_HI_RT_Ty3"/>
    <property type="match status" value="1"/>
</dbReference>
<evidence type="ECO:0000256" key="2">
    <source>
        <dbReference type="ARBA" id="ARBA00022695"/>
    </source>
</evidence>
<dbReference type="GO" id="GO:0003676">
    <property type="term" value="F:nucleic acid binding"/>
    <property type="evidence" value="ECO:0007669"/>
    <property type="project" value="InterPro"/>
</dbReference>
<evidence type="ECO:0000313" key="9">
    <source>
        <dbReference type="EMBL" id="PKI76932.1"/>
    </source>
</evidence>
<evidence type="ECO:0000256" key="5">
    <source>
        <dbReference type="ARBA" id="ARBA00022801"/>
    </source>
</evidence>
<dbReference type="AlphaFoldDB" id="A0A2I0L8A6"/>
<feature type="domain" description="Reverse transcriptase RNase H-like" evidence="7">
    <location>
        <begin position="1"/>
        <end position="88"/>
    </location>
</feature>